<feature type="binding site" evidence="12">
    <location>
        <position position="217"/>
    </location>
    <ligand>
        <name>K(+)</name>
        <dbReference type="ChEBI" id="CHEBI:29103"/>
    </ligand>
</feature>
<reference evidence="14" key="1">
    <citation type="submission" date="2020-10" db="EMBL/GenBank/DDBJ databases">
        <authorList>
            <person name="Gilroy R."/>
        </authorList>
    </citation>
    <scope>NUCLEOTIDE SEQUENCE</scope>
    <source>
        <strain evidence="14">ChiBcolR7-354</strain>
    </source>
</reference>
<sequence>MNYRMISKILSRVMGVLAVLMLFPAFTALCYGESPSSFLITMAIAATLAVLLALPKLTRKDIYAREGFVSVALAWVLISLVGALPFVFAGETTSYVDAFFEIVSGFTTTGSSIFTDVESVSHGHLLWRSLSHWIGGMGVLVFIMAVVPLSEERSMHIMRAEVPGPTVGKLVPRIRRSSAITYLIYVVLTIILIILLCLGDMPFFDSVNHAMATAGTGGFSVKAISIGYYDSAYIDIVTGIFMMLFGVNFNIYFLLLIRKFRPALTNSEFIGYFGIAAAASLLIAVDLLGDYYDSFWTALRYAFFQVSSVMTTTGFATTNFDLWPSFSKAILVLVMFIGASAGSTGGGIKVSRILLLAKTAKQEIVKMLNPRRTSAVRMDGHTVEITTIRAALVFFTLYITITFISTVIVALDGFDLVTTFTSVVTCISNVGPGLGEVGPMGNFSAFSDISKLILSADMLLGRLEIFPILILFTPSTWRKK</sequence>
<evidence type="ECO:0000256" key="10">
    <source>
        <dbReference type="ARBA" id="ARBA00023065"/>
    </source>
</evidence>
<protein>
    <submittedName>
        <fullName evidence="14">TrkH family potassium uptake protein</fullName>
    </submittedName>
</protein>
<accession>A0A9D0ZFS9</accession>
<evidence type="ECO:0000256" key="9">
    <source>
        <dbReference type="ARBA" id="ARBA00022989"/>
    </source>
</evidence>
<dbReference type="AlphaFoldDB" id="A0A9D0ZFS9"/>
<feature type="binding site" evidence="12">
    <location>
        <position position="313"/>
    </location>
    <ligand>
        <name>K(+)</name>
        <dbReference type="ChEBI" id="CHEBI:29103"/>
    </ligand>
</feature>
<feature type="transmembrane region" description="Helical" evidence="13">
    <location>
        <begin position="326"/>
        <end position="348"/>
    </location>
</feature>
<feature type="transmembrane region" description="Helical" evidence="13">
    <location>
        <begin position="182"/>
        <end position="204"/>
    </location>
</feature>
<keyword evidence="5" id="KW-0997">Cell inner membrane</keyword>
<comment type="subcellular location">
    <subcellularLocation>
        <location evidence="1">Cell inner membrane</location>
        <topology evidence="1">Multi-pass membrane protein</topology>
    </subcellularLocation>
</comment>
<dbReference type="Pfam" id="PF02386">
    <property type="entry name" value="TrkH"/>
    <property type="match status" value="2"/>
</dbReference>
<dbReference type="GO" id="GO:0046872">
    <property type="term" value="F:metal ion binding"/>
    <property type="evidence" value="ECO:0007669"/>
    <property type="project" value="UniProtKB-KW"/>
</dbReference>
<dbReference type="InterPro" id="IPR004772">
    <property type="entry name" value="TrkH"/>
</dbReference>
<name>A0A9D0ZFS9_9FIRM</name>
<organism evidence="14 15">
    <name type="scientific">Candidatus Scatomorpha intestinavium</name>
    <dbReference type="NCBI Taxonomy" id="2840922"/>
    <lineage>
        <taxon>Bacteria</taxon>
        <taxon>Bacillati</taxon>
        <taxon>Bacillota</taxon>
        <taxon>Clostridia</taxon>
        <taxon>Eubacteriales</taxon>
        <taxon>Candidatus Scatomorpha</taxon>
    </lineage>
</organism>
<dbReference type="Proteomes" id="UP000824262">
    <property type="component" value="Unassembled WGS sequence"/>
</dbReference>
<feature type="binding site" evidence="12">
    <location>
        <position position="108"/>
    </location>
    <ligand>
        <name>K(+)</name>
        <dbReference type="ChEBI" id="CHEBI:29103"/>
    </ligand>
</feature>
<keyword evidence="3" id="KW-0813">Transport</keyword>
<gene>
    <name evidence="14" type="ORF">IAB77_10135</name>
</gene>
<evidence type="ECO:0000256" key="5">
    <source>
        <dbReference type="ARBA" id="ARBA00022519"/>
    </source>
</evidence>
<evidence type="ECO:0000256" key="6">
    <source>
        <dbReference type="ARBA" id="ARBA00022538"/>
    </source>
</evidence>
<comment type="caution">
    <text evidence="14">The sequence shown here is derived from an EMBL/GenBank/DDBJ whole genome shotgun (WGS) entry which is preliminary data.</text>
</comment>
<evidence type="ECO:0000256" key="4">
    <source>
        <dbReference type="ARBA" id="ARBA00022475"/>
    </source>
</evidence>
<evidence type="ECO:0000256" key="7">
    <source>
        <dbReference type="ARBA" id="ARBA00022692"/>
    </source>
</evidence>
<evidence type="ECO:0000313" key="15">
    <source>
        <dbReference type="Proteomes" id="UP000824262"/>
    </source>
</evidence>
<feature type="transmembrane region" description="Helical" evidence="13">
    <location>
        <begin position="236"/>
        <end position="257"/>
    </location>
</feature>
<feature type="transmembrane region" description="Helical" evidence="13">
    <location>
        <begin position="37"/>
        <end position="55"/>
    </location>
</feature>
<keyword evidence="10" id="KW-0406">Ion transport</keyword>
<keyword evidence="12" id="KW-0479">Metal-binding</keyword>
<keyword evidence="11 13" id="KW-0472">Membrane</keyword>
<keyword evidence="7 13" id="KW-0812">Transmembrane</keyword>
<evidence type="ECO:0000256" key="11">
    <source>
        <dbReference type="ARBA" id="ARBA00023136"/>
    </source>
</evidence>
<evidence type="ECO:0000313" key="14">
    <source>
        <dbReference type="EMBL" id="HIQ79600.1"/>
    </source>
</evidence>
<keyword evidence="6" id="KW-0633">Potassium transport</keyword>
<feature type="transmembrane region" description="Helical" evidence="13">
    <location>
        <begin position="269"/>
        <end position="289"/>
    </location>
</feature>
<evidence type="ECO:0000256" key="2">
    <source>
        <dbReference type="ARBA" id="ARBA00009137"/>
    </source>
</evidence>
<evidence type="ECO:0000256" key="13">
    <source>
        <dbReference type="SAM" id="Phobius"/>
    </source>
</evidence>
<dbReference type="PANTHER" id="PTHR32024">
    <property type="entry name" value="TRK SYSTEM POTASSIUM UPTAKE PROTEIN TRKG-RELATED"/>
    <property type="match status" value="1"/>
</dbReference>
<feature type="binding site" evidence="12">
    <location>
        <position position="429"/>
    </location>
    <ligand>
        <name>K(+)</name>
        <dbReference type="ChEBI" id="CHEBI:29103"/>
    </ligand>
</feature>
<keyword evidence="4" id="KW-1003">Cell membrane</keyword>
<evidence type="ECO:0000256" key="1">
    <source>
        <dbReference type="ARBA" id="ARBA00004429"/>
    </source>
</evidence>
<dbReference type="PANTHER" id="PTHR32024:SF2">
    <property type="entry name" value="TRK SYSTEM POTASSIUM UPTAKE PROTEIN TRKG-RELATED"/>
    <property type="match status" value="1"/>
</dbReference>
<feature type="binding site" evidence="12">
    <location>
        <position position="312"/>
    </location>
    <ligand>
        <name>K(+)</name>
        <dbReference type="ChEBI" id="CHEBI:29103"/>
    </ligand>
</feature>
<evidence type="ECO:0000256" key="12">
    <source>
        <dbReference type="PIRSR" id="PIRSR006247-1"/>
    </source>
</evidence>
<dbReference type="PIRSF" id="PIRSF006247">
    <property type="entry name" value="TrkH"/>
    <property type="match status" value="1"/>
</dbReference>
<feature type="binding site" evidence="12">
    <location>
        <position position="430"/>
    </location>
    <ligand>
        <name>K(+)</name>
        <dbReference type="ChEBI" id="CHEBI:29103"/>
    </ligand>
</feature>
<keyword evidence="9 13" id="KW-1133">Transmembrane helix</keyword>
<dbReference type="GO" id="GO:0015379">
    <property type="term" value="F:potassium:chloride symporter activity"/>
    <property type="evidence" value="ECO:0007669"/>
    <property type="project" value="InterPro"/>
</dbReference>
<dbReference type="InterPro" id="IPR003445">
    <property type="entry name" value="Cat_transpt"/>
</dbReference>
<proteinExistence type="inferred from homology"/>
<feature type="transmembrane region" description="Helical" evidence="13">
    <location>
        <begin position="67"/>
        <end position="88"/>
    </location>
</feature>
<feature type="transmembrane region" description="Helical" evidence="13">
    <location>
        <begin position="130"/>
        <end position="149"/>
    </location>
</feature>
<dbReference type="EMBL" id="DVGA01000114">
    <property type="protein sequence ID" value="HIQ79600.1"/>
    <property type="molecule type" value="Genomic_DNA"/>
</dbReference>
<comment type="similarity">
    <text evidence="2">Belongs to the TrkH potassium transport family.</text>
</comment>
<dbReference type="GO" id="GO:0005886">
    <property type="term" value="C:plasma membrane"/>
    <property type="evidence" value="ECO:0007669"/>
    <property type="project" value="UniProtKB-SubCell"/>
</dbReference>
<feature type="transmembrane region" description="Helical" evidence="13">
    <location>
        <begin position="387"/>
        <end position="411"/>
    </location>
</feature>
<evidence type="ECO:0000256" key="8">
    <source>
        <dbReference type="ARBA" id="ARBA00022958"/>
    </source>
</evidence>
<feature type="transmembrane region" description="Helical" evidence="13">
    <location>
        <begin position="452"/>
        <end position="472"/>
    </location>
</feature>
<reference evidence="14" key="2">
    <citation type="journal article" date="2021" name="PeerJ">
        <title>Extensive microbial diversity within the chicken gut microbiome revealed by metagenomics and culture.</title>
        <authorList>
            <person name="Gilroy R."/>
            <person name="Ravi A."/>
            <person name="Getino M."/>
            <person name="Pursley I."/>
            <person name="Horton D.L."/>
            <person name="Alikhan N.F."/>
            <person name="Baker D."/>
            <person name="Gharbi K."/>
            <person name="Hall N."/>
            <person name="Watson M."/>
            <person name="Adriaenssens E.M."/>
            <person name="Foster-Nyarko E."/>
            <person name="Jarju S."/>
            <person name="Secka A."/>
            <person name="Antonio M."/>
            <person name="Oren A."/>
            <person name="Chaudhuri R.R."/>
            <person name="La Ragione R."/>
            <person name="Hildebrand F."/>
            <person name="Pallen M.J."/>
        </authorList>
    </citation>
    <scope>NUCLEOTIDE SEQUENCE</scope>
    <source>
        <strain evidence="14">ChiBcolR7-354</strain>
    </source>
</reference>
<feature type="binding site" evidence="12">
    <location>
        <position position="109"/>
    </location>
    <ligand>
        <name>K(+)</name>
        <dbReference type="ChEBI" id="CHEBI:29103"/>
    </ligand>
</feature>
<evidence type="ECO:0000256" key="3">
    <source>
        <dbReference type="ARBA" id="ARBA00022448"/>
    </source>
</evidence>
<keyword evidence="8 12" id="KW-0630">Potassium</keyword>